<comment type="caution">
    <text evidence="4">The sequence shown here is derived from an EMBL/GenBank/DDBJ whole genome shotgun (WGS) entry which is preliminary data.</text>
</comment>
<accession>A0A9W8XV00</accession>
<proteinExistence type="predicted"/>
<evidence type="ECO:0000256" key="1">
    <source>
        <dbReference type="SAM" id="MobiDB-lite"/>
    </source>
</evidence>
<feature type="chain" id="PRO_5040912890" description="Mid2 domain-containing protein" evidence="3">
    <location>
        <begin position="17"/>
        <end position="332"/>
    </location>
</feature>
<evidence type="ECO:0000313" key="5">
    <source>
        <dbReference type="Proteomes" id="UP001140513"/>
    </source>
</evidence>
<keyword evidence="3" id="KW-0732">Signal</keyword>
<keyword evidence="2" id="KW-0812">Transmembrane</keyword>
<reference evidence="4" key="1">
    <citation type="submission" date="2022-10" db="EMBL/GenBank/DDBJ databases">
        <title>Tapping the CABI collections for fungal endophytes: first genome assemblies for Collariella, Neodidymelliopsis, Ascochyta clinopodiicola, Didymella pomorum, Didymosphaeria variabile, Neocosmospora piperis and Neocucurbitaria cava.</title>
        <authorList>
            <person name="Hill R."/>
        </authorList>
    </citation>
    <scope>NUCLEOTIDE SEQUENCE</scope>
    <source>
        <strain evidence="4">IMI 356815</strain>
    </source>
</reference>
<dbReference type="Proteomes" id="UP001140513">
    <property type="component" value="Unassembled WGS sequence"/>
</dbReference>
<keyword evidence="2" id="KW-0472">Membrane</keyword>
<dbReference type="RefSeq" id="XP_056075152.1">
    <property type="nucleotide sequence ID" value="XM_056211679.1"/>
</dbReference>
<evidence type="ECO:0000256" key="3">
    <source>
        <dbReference type="SAM" id="SignalP"/>
    </source>
</evidence>
<name>A0A9W8XV00_9PLEO</name>
<sequence>MFRSAICLALATLGRAQWAFTVPDGDLGEVAPLNDVRQGDIHNFKWQVGLDNQPVAVLDNDGHASLWITSGLDHSFSRLLAANIDSSTGGTWAWDTGTLSDDVIDSCQGVFIYRIERPVSSEAATYDWDTDLSVSSVSFRIRKRSDLGTTQSAPTTTEAQEPIIQTTFVTQTTVATSFAVETTENTDSSTTESTIVDPTTTSEQTGTSTTAASNPTDTTTTARLHANLVLANSQAGIGIGAVAAVALIAIAGILLYRRPRKGRGAPAQIEGAGGTTPEEKPHIMPTQQREYNGSGWADYPEVAQQQQYPGASRAEMTGEGYGYGRHELTGER</sequence>
<evidence type="ECO:0000256" key="2">
    <source>
        <dbReference type="SAM" id="Phobius"/>
    </source>
</evidence>
<gene>
    <name evidence="4" type="ORF">N0V89_002874</name>
</gene>
<protein>
    <recommendedName>
        <fullName evidence="6">Mid2 domain-containing protein</fullName>
    </recommendedName>
</protein>
<organism evidence="4 5">
    <name type="scientific">Didymosphaeria variabile</name>
    <dbReference type="NCBI Taxonomy" id="1932322"/>
    <lineage>
        <taxon>Eukaryota</taxon>
        <taxon>Fungi</taxon>
        <taxon>Dikarya</taxon>
        <taxon>Ascomycota</taxon>
        <taxon>Pezizomycotina</taxon>
        <taxon>Dothideomycetes</taxon>
        <taxon>Pleosporomycetidae</taxon>
        <taxon>Pleosporales</taxon>
        <taxon>Massarineae</taxon>
        <taxon>Didymosphaeriaceae</taxon>
        <taxon>Didymosphaeria</taxon>
    </lineage>
</organism>
<feature type="transmembrane region" description="Helical" evidence="2">
    <location>
        <begin position="235"/>
        <end position="256"/>
    </location>
</feature>
<evidence type="ECO:0008006" key="6">
    <source>
        <dbReference type="Google" id="ProtNLM"/>
    </source>
</evidence>
<feature type="signal peptide" evidence="3">
    <location>
        <begin position="1"/>
        <end position="16"/>
    </location>
</feature>
<dbReference type="AlphaFoldDB" id="A0A9W8XV00"/>
<keyword evidence="5" id="KW-1185">Reference proteome</keyword>
<dbReference type="OrthoDB" id="3798077at2759"/>
<feature type="region of interest" description="Disordered" evidence="1">
    <location>
        <begin position="305"/>
        <end position="332"/>
    </location>
</feature>
<keyword evidence="2" id="KW-1133">Transmembrane helix</keyword>
<dbReference type="GeneID" id="80906404"/>
<feature type="region of interest" description="Disordered" evidence="1">
    <location>
        <begin position="263"/>
        <end position="282"/>
    </location>
</feature>
<evidence type="ECO:0000313" key="4">
    <source>
        <dbReference type="EMBL" id="KAJ4358293.1"/>
    </source>
</evidence>
<dbReference type="EMBL" id="JAPEUX010000002">
    <property type="protein sequence ID" value="KAJ4358293.1"/>
    <property type="molecule type" value="Genomic_DNA"/>
</dbReference>
<feature type="region of interest" description="Disordered" evidence="1">
    <location>
        <begin position="181"/>
        <end position="218"/>
    </location>
</feature>